<feature type="transmembrane region" description="Helical" evidence="10">
    <location>
        <begin position="400"/>
        <end position="420"/>
    </location>
</feature>
<dbReference type="AlphaFoldDB" id="A0AAX4KM53"/>
<feature type="transmembrane region" description="Helical" evidence="10">
    <location>
        <begin position="12"/>
        <end position="37"/>
    </location>
</feature>
<feature type="transmembrane region" description="Helical" evidence="10">
    <location>
        <begin position="360"/>
        <end position="388"/>
    </location>
</feature>
<dbReference type="InterPro" id="IPR003663">
    <property type="entry name" value="Sugar/inositol_transpt"/>
</dbReference>
<evidence type="ECO:0000256" key="6">
    <source>
        <dbReference type="ARBA" id="ARBA00023136"/>
    </source>
</evidence>
<sequence length="541" mass="60038">MPYLGLRGNKLPVAISLTAGMGWILFGLDDAILGAVITTTAFEREFNLSTSMQGTVTSLFELGCFAGALLVSLFGERFSRRALLFIYTVPMIIGSVIQVAAQNTAMLIVGRMVAGLGLGGITSTLPSWQNETSPAKLRGTVICTSLSFLIIGQLIAYWAGYGLLQQFPTQNITWRLLFALQTISVSIMALMVVFMPESPRWLVAHGKYDQARTVVSCLLNRPENDILVNEQIEDMTRAITFEQEHGASWADLFTWKKNDDGPREKRRVFTACCIQIAQPFSGSTVLSFYLTTIFEGSVGFSEHLSTLMSGFLQVWFLIASFLTWFLIERAGRRNCFMVTAICMGITMVILAAMVKVNTKPAGYVATVCLFLYQSFFTWGWMAGVWCYSNEILSTTYRAKGGGLCVALQWLFDFVILQVTPIGISQIGWGMFLVFAVFNFAYAPLVWLFCPETAGVPLESIDAMYMPGVDPVKESVKIRKYMKEEALARRERGGDGYKGSRGHELGRISSLMGENKPEESRVERMRDIDGQVGKNNTAVTIE</sequence>
<organism evidence="12 13">
    <name type="scientific">Kwoniella europaea PYCC6329</name>
    <dbReference type="NCBI Taxonomy" id="1423913"/>
    <lineage>
        <taxon>Eukaryota</taxon>
        <taxon>Fungi</taxon>
        <taxon>Dikarya</taxon>
        <taxon>Basidiomycota</taxon>
        <taxon>Agaricomycotina</taxon>
        <taxon>Tremellomycetes</taxon>
        <taxon>Tremellales</taxon>
        <taxon>Cryptococcaceae</taxon>
        <taxon>Kwoniella</taxon>
    </lineage>
</organism>
<dbReference type="InterPro" id="IPR050360">
    <property type="entry name" value="MFS_Sugar_Transporters"/>
</dbReference>
<comment type="subcellular location">
    <subcellularLocation>
        <location evidence="1">Membrane</location>
        <topology evidence="1">Multi-pass membrane protein</topology>
    </subcellularLocation>
</comment>
<evidence type="ECO:0000256" key="8">
    <source>
        <dbReference type="RuleBase" id="RU003346"/>
    </source>
</evidence>
<feature type="transmembrane region" description="Helical" evidence="10">
    <location>
        <begin position="140"/>
        <end position="160"/>
    </location>
</feature>
<feature type="transmembrane region" description="Helical" evidence="10">
    <location>
        <begin position="172"/>
        <end position="194"/>
    </location>
</feature>
<evidence type="ECO:0000313" key="13">
    <source>
        <dbReference type="Proteomes" id="UP001358614"/>
    </source>
</evidence>
<dbReference type="NCBIfam" id="TIGR00879">
    <property type="entry name" value="SP"/>
    <property type="match status" value="1"/>
</dbReference>
<name>A0AAX4KM53_9TREE</name>
<evidence type="ECO:0000256" key="10">
    <source>
        <dbReference type="SAM" id="Phobius"/>
    </source>
</evidence>
<evidence type="ECO:0000256" key="4">
    <source>
        <dbReference type="ARBA" id="ARBA00022692"/>
    </source>
</evidence>
<feature type="transmembrane region" description="Helical" evidence="10">
    <location>
        <begin position="426"/>
        <end position="449"/>
    </location>
</feature>
<feature type="transmembrane region" description="Helical" evidence="10">
    <location>
        <begin position="82"/>
        <end position="101"/>
    </location>
</feature>
<evidence type="ECO:0000256" key="3">
    <source>
        <dbReference type="ARBA" id="ARBA00022448"/>
    </source>
</evidence>
<keyword evidence="3 8" id="KW-0813">Transport</keyword>
<feature type="transmembrane region" description="Helical" evidence="10">
    <location>
        <begin position="57"/>
        <end position="75"/>
    </location>
</feature>
<dbReference type="Proteomes" id="UP001358614">
    <property type="component" value="Chromosome 1"/>
</dbReference>
<feature type="transmembrane region" description="Helical" evidence="10">
    <location>
        <begin position="107"/>
        <end position="128"/>
    </location>
</feature>
<comment type="similarity">
    <text evidence="2 8">Belongs to the major facilitator superfamily. Sugar transporter (TC 2.A.1.1) family.</text>
</comment>
<keyword evidence="6 10" id="KW-0472">Membrane</keyword>
<feature type="domain" description="Major facilitator superfamily (MFS) profile" evidence="11">
    <location>
        <begin position="15"/>
        <end position="453"/>
    </location>
</feature>
<evidence type="ECO:0000256" key="2">
    <source>
        <dbReference type="ARBA" id="ARBA00010992"/>
    </source>
</evidence>
<comment type="catalytic activity">
    <reaction evidence="7">
        <text>myo-inositol(out) + H(+)(out) = myo-inositol(in) + H(+)(in)</text>
        <dbReference type="Rhea" id="RHEA:60364"/>
        <dbReference type="ChEBI" id="CHEBI:15378"/>
        <dbReference type="ChEBI" id="CHEBI:17268"/>
    </reaction>
</comment>
<dbReference type="Pfam" id="PF00083">
    <property type="entry name" value="Sugar_tr"/>
    <property type="match status" value="1"/>
</dbReference>
<evidence type="ECO:0000256" key="7">
    <source>
        <dbReference type="ARBA" id="ARBA00049119"/>
    </source>
</evidence>
<gene>
    <name evidence="12" type="ORF">V865_005541</name>
</gene>
<dbReference type="InterPro" id="IPR020846">
    <property type="entry name" value="MFS_dom"/>
</dbReference>
<feature type="compositionally biased region" description="Basic and acidic residues" evidence="9">
    <location>
        <begin position="514"/>
        <end position="528"/>
    </location>
</feature>
<dbReference type="GO" id="GO:0016020">
    <property type="term" value="C:membrane"/>
    <property type="evidence" value="ECO:0007669"/>
    <property type="project" value="UniProtKB-SubCell"/>
</dbReference>
<dbReference type="InterPro" id="IPR005828">
    <property type="entry name" value="MFS_sugar_transport-like"/>
</dbReference>
<feature type="region of interest" description="Disordered" evidence="9">
    <location>
        <begin position="491"/>
        <end position="541"/>
    </location>
</feature>
<dbReference type="PANTHER" id="PTHR48022:SF28">
    <property type="entry name" value="MAJOR FACILITATOR SUPERFAMILY (MFS) PROFILE DOMAIN-CONTAINING PROTEIN-RELATED"/>
    <property type="match status" value="1"/>
</dbReference>
<dbReference type="PROSITE" id="PS50850">
    <property type="entry name" value="MFS"/>
    <property type="match status" value="1"/>
</dbReference>
<reference evidence="12 13" key="1">
    <citation type="submission" date="2024-01" db="EMBL/GenBank/DDBJ databases">
        <title>Comparative genomics of Cryptococcus and Kwoniella reveals pathogenesis evolution and contrasting modes of karyotype evolution via chromosome fusion or intercentromeric recombination.</title>
        <authorList>
            <person name="Coelho M.A."/>
            <person name="David-Palma M."/>
            <person name="Shea T."/>
            <person name="Bowers K."/>
            <person name="McGinley-Smith S."/>
            <person name="Mohammad A.W."/>
            <person name="Gnirke A."/>
            <person name="Yurkov A.M."/>
            <person name="Nowrousian M."/>
            <person name="Sun S."/>
            <person name="Cuomo C.A."/>
            <person name="Heitman J."/>
        </authorList>
    </citation>
    <scope>NUCLEOTIDE SEQUENCE [LARGE SCALE GENOMIC DNA]</scope>
    <source>
        <strain evidence="12 13">PYCC6329</strain>
    </source>
</reference>
<dbReference type="FunFam" id="1.20.1250.20:FF:000134">
    <property type="entry name" value="MFS sugar transporter protein"/>
    <property type="match status" value="1"/>
</dbReference>
<keyword evidence="13" id="KW-1185">Reference proteome</keyword>
<dbReference type="SUPFAM" id="SSF103473">
    <property type="entry name" value="MFS general substrate transporter"/>
    <property type="match status" value="1"/>
</dbReference>
<accession>A0AAX4KM53</accession>
<dbReference type="KEGG" id="ker:91104342"/>
<dbReference type="PANTHER" id="PTHR48022">
    <property type="entry name" value="PLASTIDIC GLUCOSE TRANSPORTER 4"/>
    <property type="match status" value="1"/>
</dbReference>
<evidence type="ECO:0000256" key="9">
    <source>
        <dbReference type="SAM" id="MobiDB-lite"/>
    </source>
</evidence>
<evidence type="ECO:0000256" key="5">
    <source>
        <dbReference type="ARBA" id="ARBA00022989"/>
    </source>
</evidence>
<proteinExistence type="inferred from homology"/>
<dbReference type="PRINTS" id="PR00171">
    <property type="entry name" value="SUGRTRNSPORT"/>
</dbReference>
<feature type="compositionally biased region" description="Polar residues" evidence="9">
    <location>
        <begin position="532"/>
        <end position="541"/>
    </location>
</feature>
<dbReference type="GO" id="GO:0005351">
    <property type="term" value="F:carbohydrate:proton symporter activity"/>
    <property type="evidence" value="ECO:0007669"/>
    <property type="project" value="TreeGrafter"/>
</dbReference>
<protein>
    <recommendedName>
        <fullName evidence="11">Major facilitator superfamily (MFS) profile domain-containing protein</fullName>
    </recommendedName>
</protein>
<keyword evidence="4 10" id="KW-0812">Transmembrane</keyword>
<dbReference type="GeneID" id="91104342"/>
<feature type="transmembrane region" description="Helical" evidence="10">
    <location>
        <begin position="310"/>
        <end position="327"/>
    </location>
</feature>
<dbReference type="RefSeq" id="XP_066085409.1">
    <property type="nucleotide sequence ID" value="XM_066229312.1"/>
</dbReference>
<dbReference type="EMBL" id="CP144089">
    <property type="protein sequence ID" value="WWD07442.1"/>
    <property type="molecule type" value="Genomic_DNA"/>
</dbReference>
<dbReference type="InterPro" id="IPR036259">
    <property type="entry name" value="MFS_trans_sf"/>
</dbReference>
<dbReference type="Gene3D" id="1.20.1250.20">
    <property type="entry name" value="MFS general substrate transporter like domains"/>
    <property type="match status" value="1"/>
</dbReference>
<feature type="transmembrane region" description="Helical" evidence="10">
    <location>
        <begin position="268"/>
        <end position="290"/>
    </location>
</feature>
<evidence type="ECO:0000313" key="12">
    <source>
        <dbReference type="EMBL" id="WWD07442.1"/>
    </source>
</evidence>
<feature type="transmembrane region" description="Helical" evidence="10">
    <location>
        <begin position="334"/>
        <end position="354"/>
    </location>
</feature>
<evidence type="ECO:0000256" key="1">
    <source>
        <dbReference type="ARBA" id="ARBA00004141"/>
    </source>
</evidence>
<evidence type="ECO:0000259" key="11">
    <source>
        <dbReference type="PROSITE" id="PS50850"/>
    </source>
</evidence>
<keyword evidence="5 10" id="KW-1133">Transmembrane helix</keyword>